<dbReference type="Proteomes" id="UP000239735">
    <property type="component" value="Unassembled WGS sequence"/>
</dbReference>
<dbReference type="GO" id="GO:0006412">
    <property type="term" value="P:translation"/>
    <property type="evidence" value="ECO:0007669"/>
    <property type="project" value="UniProtKB-UniRule"/>
</dbReference>
<dbReference type="InterPro" id="IPR036821">
    <property type="entry name" value="Peptide_deformylase_sf"/>
</dbReference>
<dbReference type="NCBIfam" id="TIGR00079">
    <property type="entry name" value="pept_deformyl"/>
    <property type="match status" value="1"/>
</dbReference>
<feature type="binding site" evidence="6">
    <location>
        <position position="138"/>
    </location>
    <ligand>
        <name>Fe cation</name>
        <dbReference type="ChEBI" id="CHEBI:24875"/>
    </ligand>
</feature>
<accession>A0A2N9LAE1</accession>
<evidence type="ECO:0000256" key="2">
    <source>
        <dbReference type="ARBA" id="ARBA00022723"/>
    </source>
</evidence>
<dbReference type="NCBIfam" id="NF001159">
    <property type="entry name" value="PRK00150.1-3"/>
    <property type="match status" value="1"/>
</dbReference>
<evidence type="ECO:0000256" key="1">
    <source>
        <dbReference type="ARBA" id="ARBA00010759"/>
    </source>
</evidence>
<feature type="binding site" evidence="6">
    <location>
        <position position="134"/>
    </location>
    <ligand>
        <name>Fe cation</name>
        <dbReference type="ChEBI" id="CHEBI:24875"/>
    </ligand>
</feature>
<name>A0A2N9LAE1_9BACT</name>
<reference evidence="8" key="1">
    <citation type="submission" date="2018-02" db="EMBL/GenBank/DDBJ databases">
        <authorList>
            <person name="Hausmann B."/>
        </authorList>
    </citation>
    <scope>NUCLEOTIDE SEQUENCE [LARGE SCALE GENOMIC DNA]</scope>
    <source>
        <strain evidence="8">Peat soil MAG SbA5</strain>
    </source>
</reference>
<protein>
    <recommendedName>
        <fullName evidence="6">Peptide deformylase</fullName>
        <shortName evidence="6">PDF</shortName>
        <ecNumber evidence="6">3.5.1.88</ecNumber>
    </recommendedName>
    <alternativeName>
        <fullName evidence="6">Polypeptide deformylase</fullName>
    </alternativeName>
</protein>
<keyword evidence="2 6" id="KW-0479">Metal-binding</keyword>
<evidence type="ECO:0000256" key="5">
    <source>
        <dbReference type="ARBA" id="ARBA00023004"/>
    </source>
</evidence>
<dbReference type="PANTHER" id="PTHR10458">
    <property type="entry name" value="PEPTIDE DEFORMYLASE"/>
    <property type="match status" value="1"/>
</dbReference>
<dbReference type="PRINTS" id="PR01576">
    <property type="entry name" value="PDEFORMYLASE"/>
</dbReference>
<keyword evidence="3 6" id="KW-0378">Hydrolase</keyword>
<dbReference type="PANTHER" id="PTHR10458:SF22">
    <property type="entry name" value="PEPTIDE DEFORMYLASE"/>
    <property type="match status" value="1"/>
</dbReference>
<keyword evidence="4 6" id="KW-0648">Protein biosynthesis</keyword>
<dbReference type="InterPro" id="IPR023635">
    <property type="entry name" value="Peptide_deformylase"/>
</dbReference>
<evidence type="ECO:0000256" key="4">
    <source>
        <dbReference type="ARBA" id="ARBA00022917"/>
    </source>
</evidence>
<evidence type="ECO:0000313" key="8">
    <source>
        <dbReference type="Proteomes" id="UP000239735"/>
    </source>
</evidence>
<dbReference type="FunFam" id="3.90.45.10:FF:000005">
    <property type="entry name" value="Peptide deformylase"/>
    <property type="match status" value="1"/>
</dbReference>
<dbReference type="HAMAP" id="MF_00163">
    <property type="entry name" value="Pep_deformylase"/>
    <property type="match status" value="1"/>
</dbReference>
<feature type="active site" evidence="6">
    <location>
        <position position="135"/>
    </location>
</feature>
<comment type="function">
    <text evidence="6">Removes the formyl group from the N-terminal Met of newly synthesized proteins. Requires at least a dipeptide for an efficient rate of reaction. N-terminal L-methionine is a prerequisite for activity but the enzyme has broad specificity at other positions.</text>
</comment>
<dbReference type="OrthoDB" id="9784988at2"/>
<organism evidence="7 8">
    <name type="scientific">Candidatus Sulfuritelmatomonas gaucii</name>
    <dbReference type="NCBI Taxonomy" id="2043161"/>
    <lineage>
        <taxon>Bacteria</taxon>
        <taxon>Pseudomonadati</taxon>
        <taxon>Acidobacteriota</taxon>
        <taxon>Terriglobia</taxon>
        <taxon>Terriglobales</taxon>
        <taxon>Acidobacteriaceae</taxon>
        <taxon>Candidatus Sulfuritelmatomonas</taxon>
    </lineage>
</organism>
<proteinExistence type="inferred from homology"/>
<dbReference type="Pfam" id="PF01327">
    <property type="entry name" value="Pep_deformylase"/>
    <property type="match status" value="1"/>
</dbReference>
<dbReference type="GO" id="GO:0046872">
    <property type="term" value="F:metal ion binding"/>
    <property type="evidence" value="ECO:0007669"/>
    <property type="project" value="UniProtKB-KW"/>
</dbReference>
<dbReference type="EMBL" id="OKRB01000085">
    <property type="protein sequence ID" value="SPE20259.1"/>
    <property type="molecule type" value="Genomic_DNA"/>
</dbReference>
<evidence type="ECO:0000313" key="7">
    <source>
        <dbReference type="EMBL" id="SPE20259.1"/>
    </source>
</evidence>
<dbReference type="PIRSF" id="PIRSF004749">
    <property type="entry name" value="Pep_def"/>
    <property type="match status" value="1"/>
</dbReference>
<sequence>MILKIVKYPEPVLQQPGEPVTEFNAELRKLVADMFETTYASQGIGLAAPQVGVSKRLTVIDLSQGKDPVQRLVLINPEVIFSEGKQYEEEGCLSFPDIREKVVRAAKVRIRAQDETGKWFEMDGEELLSRAFQHEIDHLDGILFIFRMSALKRSLNLRKIRKMQSEGTW</sequence>
<keyword evidence="5 6" id="KW-0408">Iron</keyword>
<dbReference type="CDD" id="cd00487">
    <property type="entry name" value="Pep_deformylase"/>
    <property type="match status" value="1"/>
</dbReference>
<comment type="catalytic activity">
    <reaction evidence="6">
        <text>N-terminal N-formyl-L-methionyl-[peptide] + H2O = N-terminal L-methionyl-[peptide] + formate</text>
        <dbReference type="Rhea" id="RHEA:24420"/>
        <dbReference type="Rhea" id="RHEA-COMP:10639"/>
        <dbReference type="Rhea" id="RHEA-COMP:10640"/>
        <dbReference type="ChEBI" id="CHEBI:15377"/>
        <dbReference type="ChEBI" id="CHEBI:15740"/>
        <dbReference type="ChEBI" id="CHEBI:49298"/>
        <dbReference type="ChEBI" id="CHEBI:64731"/>
        <dbReference type="EC" id="3.5.1.88"/>
    </reaction>
</comment>
<dbReference type="EC" id="3.5.1.88" evidence="6"/>
<dbReference type="AlphaFoldDB" id="A0A2N9LAE1"/>
<comment type="cofactor">
    <cofactor evidence="6">
        <name>Fe(2+)</name>
        <dbReference type="ChEBI" id="CHEBI:29033"/>
    </cofactor>
    <text evidence="6">Binds 1 Fe(2+) ion.</text>
</comment>
<evidence type="ECO:0000256" key="3">
    <source>
        <dbReference type="ARBA" id="ARBA00022801"/>
    </source>
</evidence>
<dbReference type="Gene3D" id="3.90.45.10">
    <property type="entry name" value="Peptide deformylase"/>
    <property type="match status" value="1"/>
</dbReference>
<feature type="binding site" evidence="6">
    <location>
        <position position="92"/>
    </location>
    <ligand>
        <name>Fe cation</name>
        <dbReference type="ChEBI" id="CHEBI:24875"/>
    </ligand>
</feature>
<dbReference type="GO" id="GO:0042586">
    <property type="term" value="F:peptide deformylase activity"/>
    <property type="evidence" value="ECO:0007669"/>
    <property type="project" value="UniProtKB-UniRule"/>
</dbReference>
<evidence type="ECO:0000256" key="6">
    <source>
        <dbReference type="HAMAP-Rule" id="MF_00163"/>
    </source>
</evidence>
<comment type="similarity">
    <text evidence="1 6">Belongs to the polypeptide deformylase family.</text>
</comment>
<dbReference type="SUPFAM" id="SSF56420">
    <property type="entry name" value="Peptide deformylase"/>
    <property type="match status" value="1"/>
</dbReference>
<gene>
    <name evidence="6 7" type="primary">def</name>
    <name evidence="7" type="ORF">SBA5_290113</name>
</gene>